<dbReference type="RefSeq" id="WP_197872031.1">
    <property type="nucleotide sequence ID" value="NZ_JADTXM010000005.1"/>
</dbReference>
<evidence type="ECO:0000256" key="10">
    <source>
        <dbReference type="ARBA" id="ARBA00030775"/>
    </source>
</evidence>
<dbReference type="Pfam" id="PF12019">
    <property type="entry name" value="GspH"/>
    <property type="match status" value="1"/>
</dbReference>
<dbReference type="Pfam" id="PF07963">
    <property type="entry name" value="N_methyl"/>
    <property type="match status" value="1"/>
</dbReference>
<sequence length="165" mass="17807">MRSVRGFTLVELMVTIAVLAVILTIAVPSFSTLIRKNQVQTQVSLLINALNLARSEAVTRGTSVHVSSLNGVDWHLGWRVWVDTKTSEGVANEKLLRTFPALEGVSTLTSATTQVIFDNQGRLSGAVAGANVEFAYNVGAGFCSYERVITINAIGRTAVRPKECK</sequence>
<evidence type="ECO:0000256" key="3">
    <source>
        <dbReference type="ARBA" id="ARBA00022475"/>
    </source>
</evidence>
<evidence type="ECO:0000313" key="13">
    <source>
        <dbReference type="EMBL" id="MBH3438857.1"/>
    </source>
</evidence>
<evidence type="ECO:0000256" key="8">
    <source>
        <dbReference type="ARBA" id="ARBA00023136"/>
    </source>
</evidence>
<evidence type="ECO:0000256" key="4">
    <source>
        <dbReference type="ARBA" id="ARBA00022481"/>
    </source>
</evidence>
<dbReference type="Proteomes" id="UP000638986">
    <property type="component" value="Unassembled WGS sequence"/>
</dbReference>
<evidence type="ECO:0000313" key="14">
    <source>
        <dbReference type="Proteomes" id="UP000638986"/>
    </source>
</evidence>
<dbReference type="InterPro" id="IPR012902">
    <property type="entry name" value="N_methyl_site"/>
</dbReference>
<dbReference type="NCBIfam" id="TIGR02532">
    <property type="entry name" value="IV_pilin_GFxxxE"/>
    <property type="match status" value="1"/>
</dbReference>
<dbReference type="InterPro" id="IPR022346">
    <property type="entry name" value="T2SS_GspH"/>
</dbReference>
<organism evidence="13 14">
    <name type="scientific">Pseudomonas luteola</name>
    <dbReference type="NCBI Taxonomy" id="47886"/>
    <lineage>
        <taxon>Bacteria</taxon>
        <taxon>Pseudomonadati</taxon>
        <taxon>Pseudomonadota</taxon>
        <taxon>Gammaproteobacteria</taxon>
        <taxon>Pseudomonadales</taxon>
        <taxon>Pseudomonadaceae</taxon>
        <taxon>Pseudomonas</taxon>
    </lineage>
</organism>
<evidence type="ECO:0000256" key="2">
    <source>
        <dbReference type="ARBA" id="ARBA00021549"/>
    </source>
</evidence>
<feature type="transmembrane region" description="Helical" evidence="11">
    <location>
        <begin position="12"/>
        <end position="34"/>
    </location>
</feature>
<accession>A0ABS0MQ60</accession>
<proteinExistence type="inferred from homology"/>
<comment type="subcellular location">
    <subcellularLocation>
        <location evidence="1">Cell inner membrane</location>
        <topology evidence="1">Single-pass membrane protein</topology>
    </subcellularLocation>
</comment>
<dbReference type="Gene3D" id="3.55.40.10">
    <property type="entry name" value="minor pseudopilin epsh domain"/>
    <property type="match status" value="1"/>
</dbReference>
<keyword evidence="5" id="KW-0997">Cell inner membrane</keyword>
<evidence type="ECO:0000256" key="6">
    <source>
        <dbReference type="ARBA" id="ARBA00022692"/>
    </source>
</evidence>
<evidence type="ECO:0000256" key="9">
    <source>
        <dbReference type="ARBA" id="ARBA00025772"/>
    </source>
</evidence>
<comment type="similarity">
    <text evidence="9">Belongs to the GSP H family.</text>
</comment>
<name>A0ABS0MQ60_PSELU</name>
<evidence type="ECO:0000259" key="12">
    <source>
        <dbReference type="Pfam" id="PF12019"/>
    </source>
</evidence>
<dbReference type="PROSITE" id="PS00409">
    <property type="entry name" value="PROKAR_NTER_METHYL"/>
    <property type="match status" value="1"/>
</dbReference>
<dbReference type="InterPro" id="IPR045584">
    <property type="entry name" value="Pilin-like"/>
</dbReference>
<evidence type="ECO:0000256" key="11">
    <source>
        <dbReference type="SAM" id="Phobius"/>
    </source>
</evidence>
<keyword evidence="4" id="KW-0488">Methylation</keyword>
<keyword evidence="6 11" id="KW-0812">Transmembrane</keyword>
<dbReference type="SUPFAM" id="SSF54523">
    <property type="entry name" value="Pili subunits"/>
    <property type="match status" value="1"/>
</dbReference>
<evidence type="ECO:0000256" key="1">
    <source>
        <dbReference type="ARBA" id="ARBA00004377"/>
    </source>
</evidence>
<keyword evidence="7 11" id="KW-1133">Transmembrane helix</keyword>
<feature type="domain" description="General secretion pathway GspH" evidence="12">
    <location>
        <begin position="44"/>
        <end position="155"/>
    </location>
</feature>
<keyword evidence="3" id="KW-1003">Cell membrane</keyword>
<protein>
    <recommendedName>
        <fullName evidence="2">Type II secretion system protein H</fullName>
    </recommendedName>
    <alternativeName>
        <fullName evidence="10">General secretion pathway protein H</fullName>
    </alternativeName>
</protein>
<keyword evidence="8 11" id="KW-0472">Membrane</keyword>
<comment type="caution">
    <text evidence="13">The sequence shown here is derived from an EMBL/GenBank/DDBJ whole genome shotgun (WGS) entry which is preliminary data.</text>
</comment>
<dbReference type="EMBL" id="JADTXM010000005">
    <property type="protein sequence ID" value="MBH3438857.1"/>
    <property type="molecule type" value="Genomic_DNA"/>
</dbReference>
<reference evidence="13 14" key="1">
    <citation type="submission" date="2020-11" db="EMBL/GenBank/DDBJ databases">
        <title>Enhanced detection system for hospital associated transmission using whole genome sequencing surveillance.</title>
        <authorList>
            <person name="Harrison L.H."/>
            <person name="Van Tyne D."/>
            <person name="Marsh J.W."/>
            <person name="Griffith M.P."/>
            <person name="Snyder D.J."/>
            <person name="Cooper V.S."/>
            <person name="Mustapha M."/>
        </authorList>
    </citation>
    <scope>NUCLEOTIDE SEQUENCE [LARGE SCALE GENOMIC DNA]</scope>
    <source>
        <strain evidence="13 14">PSB00013</strain>
    </source>
</reference>
<evidence type="ECO:0000256" key="7">
    <source>
        <dbReference type="ARBA" id="ARBA00022989"/>
    </source>
</evidence>
<evidence type="ECO:0000256" key="5">
    <source>
        <dbReference type="ARBA" id="ARBA00022519"/>
    </source>
</evidence>
<gene>
    <name evidence="13" type="ORF">I5Q09_09185</name>
</gene>